<protein>
    <submittedName>
        <fullName evidence="2">Uncharacterized protein</fullName>
    </submittedName>
</protein>
<evidence type="ECO:0000313" key="1">
    <source>
        <dbReference type="Proteomes" id="UP000887576"/>
    </source>
</evidence>
<sequence>MWRELFFVACLVPAIIMEIGLHISECYHEENGIISSKLYDHLGYGKKITMCIFEYDEQLSKHVRRTAPGRNEEIRLRPEPYPDRPGYNITRECGPWTKIRLESEPHDDECTRFPNGSATCICDREQCNNQTFTQCYGYSNETTAALLETCPLKTTGCFVARDPKTQKLIEAGCDVSDHGSQLVEKCSSDGCNYPMYCYDSSKEAVVQCKIGDVGCYVEFEQQGPHEAKQVSGCSPNINSNVSNPSGAVCSLNGGKKQCICSGDMCNHETHFESITCQVSNGSGSMESIKCPLGTTECYIVDEKDGKNNMGCSIFNGNEGCSMENGVKTCFCHDDLCNQNVSQIHCYIADQNTPAVLKTCPFEAIGCYVARDEQTWKLIEAGCDVGAEGGHHMEKCFGDGCNHPFHCYDVGRNKMQQCDHHVTTCFTTFEKTNGVLKTSSGCDFGKFGFSLPSNGSTCLVKDGQKYCGCVGEMCNYDKTVQKISCLTSNSTSAAVMKECPIYTTHCFVKMDAKYGKLIQQGCSVFEVGDSCLVEDGVETCQCVGDKCNHLSPPDASLPFAKLYRYVVYSQFK</sequence>
<proteinExistence type="predicted"/>
<reference evidence="2" key="1">
    <citation type="submission" date="2022-11" db="UniProtKB">
        <authorList>
            <consortium name="WormBaseParasite"/>
        </authorList>
    </citation>
    <scope>IDENTIFICATION</scope>
</reference>
<dbReference type="Proteomes" id="UP000887576">
    <property type="component" value="Unplaced"/>
</dbReference>
<dbReference type="WBParaSite" id="JU765_v2.g17336.t1">
    <property type="protein sequence ID" value="JU765_v2.g17336.t1"/>
    <property type="gene ID" value="JU765_v2.g17336"/>
</dbReference>
<accession>A0AC34QLB2</accession>
<name>A0AC34QLB2_9BILA</name>
<evidence type="ECO:0000313" key="2">
    <source>
        <dbReference type="WBParaSite" id="JU765_v2.g17336.t1"/>
    </source>
</evidence>
<organism evidence="1 2">
    <name type="scientific">Panagrolaimus sp. JU765</name>
    <dbReference type="NCBI Taxonomy" id="591449"/>
    <lineage>
        <taxon>Eukaryota</taxon>
        <taxon>Metazoa</taxon>
        <taxon>Ecdysozoa</taxon>
        <taxon>Nematoda</taxon>
        <taxon>Chromadorea</taxon>
        <taxon>Rhabditida</taxon>
        <taxon>Tylenchina</taxon>
        <taxon>Panagrolaimomorpha</taxon>
        <taxon>Panagrolaimoidea</taxon>
        <taxon>Panagrolaimidae</taxon>
        <taxon>Panagrolaimus</taxon>
    </lineage>
</organism>